<dbReference type="EMBL" id="BMCH01000005">
    <property type="protein sequence ID" value="GGC35314.1"/>
    <property type="molecule type" value="Genomic_DNA"/>
</dbReference>
<keyword evidence="4" id="KW-1185">Reference proteome</keyword>
<gene>
    <name evidence="3" type="ORF">GCM10007207_21060</name>
</gene>
<evidence type="ECO:0000256" key="2">
    <source>
        <dbReference type="SAM" id="SignalP"/>
    </source>
</evidence>
<feature type="signal peptide" evidence="2">
    <location>
        <begin position="1"/>
        <end position="33"/>
    </location>
</feature>
<dbReference type="Proteomes" id="UP000637769">
    <property type="component" value="Unassembled WGS sequence"/>
</dbReference>
<evidence type="ECO:0000313" key="4">
    <source>
        <dbReference type="Proteomes" id="UP000637769"/>
    </source>
</evidence>
<protein>
    <submittedName>
        <fullName evidence="3">Uncharacterized protein</fullName>
    </submittedName>
</protein>
<evidence type="ECO:0000256" key="1">
    <source>
        <dbReference type="SAM" id="MobiDB-lite"/>
    </source>
</evidence>
<feature type="chain" id="PRO_5047006597" evidence="2">
    <location>
        <begin position="34"/>
        <end position="257"/>
    </location>
</feature>
<evidence type="ECO:0000313" key="3">
    <source>
        <dbReference type="EMBL" id="GGC35314.1"/>
    </source>
</evidence>
<feature type="region of interest" description="Disordered" evidence="1">
    <location>
        <begin position="233"/>
        <end position="257"/>
    </location>
</feature>
<dbReference type="RefSeq" id="WP_188426733.1">
    <property type="nucleotide sequence ID" value="NZ_BMCH01000005.1"/>
</dbReference>
<name>A0ABQ1M9G8_9PROT</name>
<sequence length="257" mass="25249">MTCLSQSRLAASGRYFLLLVSALPFLAALSCHAQQTQSVQSAGGFAPGARASASANATLDSVVGNRPSPVKKALGLGGSVYRVTPQAVVIGPDGRAVSGGCPAPSTVTTGQFVAGGAPAEPALSGSAGAGTGATKSETVMIGVSDQRPAGAAGAGASPVLRPAATMNASFGPSGVYVLPVPCRVSGTDKRAMIHDAAATLASAGGNAFALAGNRDGMREANRVTLLKDGDIELTVGQPDHAEPGLTSRAPDGGSKAR</sequence>
<organism evidence="3 4">
    <name type="scientific">Asaia siamensis</name>
    <dbReference type="NCBI Taxonomy" id="110479"/>
    <lineage>
        <taxon>Bacteria</taxon>
        <taxon>Pseudomonadati</taxon>
        <taxon>Pseudomonadota</taxon>
        <taxon>Alphaproteobacteria</taxon>
        <taxon>Acetobacterales</taxon>
        <taxon>Acetobacteraceae</taxon>
        <taxon>Asaia</taxon>
    </lineage>
</organism>
<comment type="caution">
    <text evidence="3">The sequence shown here is derived from an EMBL/GenBank/DDBJ whole genome shotgun (WGS) entry which is preliminary data.</text>
</comment>
<proteinExistence type="predicted"/>
<keyword evidence="2" id="KW-0732">Signal</keyword>
<accession>A0ABQ1M9G8</accession>
<reference evidence="4" key="1">
    <citation type="journal article" date="2019" name="Int. J. Syst. Evol. Microbiol.">
        <title>The Global Catalogue of Microorganisms (GCM) 10K type strain sequencing project: providing services to taxonomists for standard genome sequencing and annotation.</title>
        <authorList>
            <consortium name="The Broad Institute Genomics Platform"/>
            <consortium name="The Broad Institute Genome Sequencing Center for Infectious Disease"/>
            <person name="Wu L."/>
            <person name="Ma J."/>
        </authorList>
    </citation>
    <scope>NUCLEOTIDE SEQUENCE [LARGE SCALE GENOMIC DNA]</scope>
    <source>
        <strain evidence="4">CCM 7132</strain>
    </source>
</reference>